<accession>A0A6A1W3Z8</accession>
<dbReference type="AlphaFoldDB" id="A0A6A1W3Z8"/>
<evidence type="ECO:0000313" key="2">
    <source>
        <dbReference type="Proteomes" id="UP000516437"/>
    </source>
</evidence>
<evidence type="ECO:0000313" key="1">
    <source>
        <dbReference type="EMBL" id="KAB1219633.1"/>
    </source>
</evidence>
<sequence length="97" mass="11442">MATSKLIFIQPGSGETRTRKGWMTGREVYVLNMPGKYCCLIAPHVQHFLLGEYISNISFYKKFQTQKKKHLCIYIITQLESPFQEHRKKKISQYRAE</sequence>
<reference evidence="1 2" key="1">
    <citation type="journal article" date="2019" name="Plant Biotechnol. J.">
        <title>The red bayberry genome and genetic basis of sex determination.</title>
        <authorList>
            <person name="Jia H.M."/>
            <person name="Jia H.J."/>
            <person name="Cai Q.L."/>
            <person name="Wang Y."/>
            <person name="Zhao H.B."/>
            <person name="Yang W.F."/>
            <person name="Wang G.Y."/>
            <person name="Li Y.H."/>
            <person name="Zhan D.L."/>
            <person name="Shen Y.T."/>
            <person name="Niu Q.F."/>
            <person name="Chang L."/>
            <person name="Qiu J."/>
            <person name="Zhao L."/>
            <person name="Xie H.B."/>
            <person name="Fu W.Y."/>
            <person name="Jin J."/>
            <person name="Li X.W."/>
            <person name="Jiao Y."/>
            <person name="Zhou C.C."/>
            <person name="Tu T."/>
            <person name="Chai C.Y."/>
            <person name="Gao J.L."/>
            <person name="Fan L.J."/>
            <person name="van de Weg E."/>
            <person name="Wang J.Y."/>
            <person name="Gao Z.S."/>
        </authorList>
    </citation>
    <scope>NUCLEOTIDE SEQUENCE [LARGE SCALE GENOMIC DNA]</scope>
    <source>
        <tissue evidence="1">Leaves</tissue>
    </source>
</reference>
<gene>
    <name evidence="1" type="ORF">CJ030_MR3G011107</name>
</gene>
<dbReference type="Proteomes" id="UP000516437">
    <property type="component" value="Chromosome 3"/>
</dbReference>
<comment type="caution">
    <text evidence="1">The sequence shown here is derived from an EMBL/GenBank/DDBJ whole genome shotgun (WGS) entry which is preliminary data.</text>
</comment>
<organism evidence="1 2">
    <name type="scientific">Morella rubra</name>
    <name type="common">Chinese bayberry</name>
    <dbReference type="NCBI Taxonomy" id="262757"/>
    <lineage>
        <taxon>Eukaryota</taxon>
        <taxon>Viridiplantae</taxon>
        <taxon>Streptophyta</taxon>
        <taxon>Embryophyta</taxon>
        <taxon>Tracheophyta</taxon>
        <taxon>Spermatophyta</taxon>
        <taxon>Magnoliopsida</taxon>
        <taxon>eudicotyledons</taxon>
        <taxon>Gunneridae</taxon>
        <taxon>Pentapetalae</taxon>
        <taxon>rosids</taxon>
        <taxon>fabids</taxon>
        <taxon>Fagales</taxon>
        <taxon>Myricaceae</taxon>
        <taxon>Morella</taxon>
    </lineage>
</organism>
<keyword evidence="2" id="KW-1185">Reference proteome</keyword>
<protein>
    <submittedName>
        <fullName evidence="1">Uncharacterized protein</fullName>
    </submittedName>
</protein>
<dbReference type="EMBL" id="RXIC02000021">
    <property type="protein sequence ID" value="KAB1219633.1"/>
    <property type="molecule type" value="Genomic_DNA"/>
</dbReference>
<proteinExistence type="predicted"/>
<name>A0A6A1W3Z8_9ROSI</name>